<dbReference type="KEGG" id="fas:105271634"/>
<feature type="domain" description="Cadherin" evidence="8">
    <location>
        <begin position="947"/>
        <end position="1061"/>
    </location>
</feature>
<dbReference type="GO" id="GO:0007156">
    <property type="term" value="P:homophilic cell adhesion via plasma membrane adhesion molecules"/>
    <property type="evidence" value="ECO:0007669"/>
    <property type="project" value="InterPro"/>
</dbReference>
<proteinExistence type="predicted"/>
<evidence type="ECO:0000313" key="9">
    <source>
        <dbReference type="EMBL" id="JAG83547.1"/>
    </source>
</evidence>
<evidence type="ECO:0000313" key="12">
    <source>
        <dbReference type="Proteomes" id="UP000694866"/>
    </source>
</evidence>
<keyword evidence="6" id="KW-1133">Transmembrane helix</keyword>
<feature type="signal peptide" evidence="7">
    <location>
        <begin position="1"/>
        <end position="24"/>
    </location>
</feature>
<keyword evidence="6" id="KW-0812">Transmembrane</keyword>
<protein>
    <submittedName>
        <fullName evidence="13">Cadherin-23</fullName>
    </submittedName>
    <submittedName>
        <fullName evidence="11">Cdh23_0 protein</fullName>
    </submittedName>
    <submittedName>
        <fullName evidence="9">Cdh23_1 protein</fullName>
    </submittedName>
    <submittedName>
        <fullName evidence="10">Cdh23_4 protein</fullName>
    </submittedName>
</protein>
<dbReference type="InterPro" id="IPR039808">
    <property type="entry name" value="Cadherin"/>
</dbReference>
<keyword evidence="2" id="KW-0677">Repeat</keyword>
<dbReference type="EMBL" id="GBYB01013780">
    <property type="protein sequence ID" value="JAG83547.1"/>
    <property type="molecule type" value="Transcribed_RNA"/>
</dbReference>
<evidence type="ECO:0000256" key="3">
    <source>
        <dbReference type="ARBA" id="ARBA00022837"/>
    </source>
</evidence>
<evidence type="ECO:0000256" key="7">
    <source>
        <dbReference type="SAM" id="SignalP"/>
    </source>
</evidence>
<dbReference type="GO" id="GO:0008013">
    <property type="term" value="F:beta-catenin binding"/>
    <property type="evidence" value="ECO:0007669"/>
    <property type="project" value="TreeGrafter"/>
</dbReference>
<evidence type="ECO:0000256" key="2">
    <source>
        <dbReference type="ARBA" id="ARBA00022737"/>
    </source>
</evidence>
<feature type="domain" description="Cadherin" evidence="8">
    <location>
        <begin position="484"/>
        <end position="583"/>
    </location>
</feature>
<evidence type="ECO:0000313" key="13">
    <source>
        <dbReference type="RefSeq" id="XP_011311620.1"/>
    </source>
</evidence>
<dbReference type="PRINTS" id="PR00205">
    <property type="entry name" value="CADHERIN"/>
</dbReference>
<name>A0A0C9S041_9HYME</name>
<reference evidence="10" key="1">
    <citation type="submission" date="2015-01" db="EMBL/GenBank/DDBJ databases">
        <title>Transcriptome Assembly of Fopius arisanus.</title>
        <authorList>
            <person name="Geib S."/>
        </authorList>
    </citation>
    <scope>NUCLEOTIDE SEQUENCE</scope>
</reference>
<dbReference type="SMART" id="SM00112">
    <property type="entry name" value="CA"/>
    <property type="match status" value="11"/>
</dbReference>
<dbReference type="RefSeq" id="XP_011311620.1">
    <property type="nucleotide sequence ID" value="XM_011313318.1"/>
</dbReference>
<dbReference type="GO" id="GO:0005509">
    <property type="term" value="F:calcium ion binding"/>
    <property type="evidence" value="ECO:0007669"/>
    <property type="project" value="UniProtKB-UniRule"/>
</dbReference>
<keyword evidence="4 6" id="KW-0472">Membrane</keyword>
<evidence type="ECO:0000256" key="5">
    <source>
        <dbReference type="PROSITE-ProRule" id="PRU00043"/>
    </source>
</evidence>
<keyword evidence="7" id="KW-0732">Signal</keyword>
<feature type="domain" description="Cadherin" evidence="8">
    <location>
        <begin position="591"/>
        <end position="712"/>
    </location>
</feature>
<evidence type="ECO:0000256" key="6">
    <source>
        <dbReference type="SAM" id="Phobius"/>
    </source>
</evidence>
<dbReference type="InterPro" id="IPR002126">
    <property type="entry name" value="Cadherin-like_dom"/>
</dbReference>
<dbReference type="PANTHER" id="PTHR24027">
    <property type="entry name" value="CADHERIN-23"/>
    <property type="match status" value="1"/>
</dbReference>
<dbReference type="InterPro" id="IPR015919">
    <property type="entry name" value="Cadherin-like_sf"/>
</dbReference>
<evidence type="ECO:0000313" key="10">
    <source>
        <dbReference type="EMBL" id="JAG83548.1"/>
    </source>
</evidence>
<dbReference type="PROSITE" id="PS00232">
    <property type="entry name" value="CADHERIN_1"/>
    <property type="match status" value="3"/>
</dbReference>
<feature type="domain" description="Cadherin" evidence="8">
    <location>
        <begin position="365"/>
        <end position="483"/>
    </location>
</feature>
<feature type="domain" description="Cadherin" evidence="8">
    <location>
        <begin position="148"/>
        <end position="259"/>
    </location>
</feature>
<reference evidence="13" key="2">
    <citation type="submission" date="2025-04" db="UniProtKB">
        <authorList>
            <consortium name="RefSeq"/>
        </authorList>
    </citation>
    <scope>IDENTIFICATION</scope>
    <source>
        <strain evidence="13">USDA-PBARC FA_bdor</strain>
        <tissue evidence="13">Whole organism</tissue>
    </source>
</reference>
<evidence type="ECO:0000256" key="4">
    <source>
        <dbReference type="ARBA" id="ARBA00023136"/>
    </source>
</evidence>
<dbReference type="GO" id="GO:0016477">
    <property type="term" value="P:cell migration"/>
    <property type="evidence" value="ECO:0007669"/>
    <property type="project" value="TreeGrafter"/>
</dbReference>
<dbReference type="SUPFAM" id="SSF49313">
    <property type="entry name" value="Cadherin-like"/>
    <property type="match status" value="10"/>
</dbReference>
<dbReference type="InterPro" id="IPR020894">
    <property type="entry name" value="Cadherin_CS"/>
</dbReference>
<dbReference type="OrthoDB" id="6379298at2759"/>
<dbReference type="GO" id="GO:0016342">
    <property type="term" value="C:catenin complex"/>
    <property type="evidence" value="ECO:0007669"/>
    <property type="project" value="TreeGrafter"/>
</dbReference>
<dbReference type="GeneID" id="105271634"/>
<evidence type="ECO:0000259" key="8">
    <source>
        <dbReference type="PROSITE" id="PS50268"/>
    </source>
</evidence>
<feature type="transmembrane region" description="Helical" evidence="6">
    <location>
        <begin position="1514"/>
        <end position="1537"/>
    </location>
</feature>
<comment type="subcellular location">
    <subcellularLocation>
        <location evidence="1">Membrane</location>
    </subcellularLocation>
</comment>
<dbReference type="Proteomes" id="UP000694866">
    <property type="component" value="Unplaced"/>
</dbReference>
<evidence type="ECO:0000256" key="1">
    <source>
        <dbReference type="ARBA" id="ARBA00004370"/>
    </source>
</evidence>
<dbReference type="EMBL" id="GBYB01013781">
    <property type="protein sequence ID" value="JAG83548.1"/>
    <property type="molecule type" value="Transcribed_RNA"/>
</dbReference>
<feature type="domain" description="Cadherin" evidence="8">
    <location>
        <begin position="278"/>
        <end position="364"/>
    </location>
</feature>
<feature type="domain" description="Cadherin" evidence="8">
    <location>
        <begin position="1312"/>
        <end position="1405"/>
    </location>
</feature>
<accession>A0A0C9S041</accession>
<accession>A0A9R1TLE8</accession>
<sequence length="1661" mass="184920">MKIVPKSGLIIYCLFFASIAISKAQWASPPFEKPNPIDPSVDFVSSADTITNIFLDEEVDHPVCIAQVNYNGAAMPQLGTFSVGQSVNLGAEFRRNEVTSKWELYILKKQDYETSAMQAYQFDVAIGNLRRDVALNIKNIDDNPPVIQAVERTCAIEENYSGRSNCSFRITDVDGWIDQITITFTSIPESGSQNFEFVREPIPGNDYAMNGYLNVTNSLDYEKFTTYTLQFEAKDGANNEGNLLNAVQVIDMPDEPPVWSSLAASQSIIEKSLHTFSVLAFDGDIQINAEINYRIEPENSKERDLFSVETNTGNITINSIDRDTLKKEVFRFSVIAYEKENLTSKIEATIVVIVEDLNDHSPEIAPEKLKIEIEEEKYVTLNFSKSIVITDPDLAENGQYSVRLIDKSMHHWSSAFMIVPNSGYQSGTFTISVVNATLLDYEDENWRNMEIEIEATEVANKSHIGRRIVTINLIDLNDEYPIFENSAVEVHVPEDAPRGHLIAIMLATDRDAGDRVIHQLSSQTGLSINETTGAISTALENALDYETMSIVIVQVVASDLADHKAYATLTINVTDVNDVPPKLILPTDVPSLIEEVPAGTAIGVIIKASDVDTDADLMFNIDWDKTTAQKSGVPVNETRYRGCLMINATYPEGHHRLVEGEIIVAGRIDYEKFDVIHLSIKATDTKTVHNENSTSASLTLKITDINDNSPVFNEVKALRVTENAITDILIGSVTATDADGPEFNQISYSIKAINNTEDHLVSIDSKTGEIKVESNETIDAEKSEYIYYEVIASDGENNTTLPLSIYVIDVNDEVPYLLGDKFNSTIHILEKSVSGTEVVTVYGKDNDRTSPYNNVSYLINENYPALFQYFELSKFDGILRVHLTDGYILDRDRGPARYTVNLKLRDNYLQTDVTWNTNAIDTEIIVILDDINDQIPELPDLGNPAKEVNENEKKNSRILRIEAIDRDDAATENTKVSYKLLSSSLVDGSSEIEKNCENIFSLGAEESKGAIISAARDLKGCYGTWAVKIYAQDHGTFPGPLNDTRIYNITVTDYNYNYPMIKFPASGKSIALSMDQTIHSKLKTYDKQPLAEFKATDDDFGASGTVTFSVSSQTGEDYFEIIETGKNAAQLQLKKWPSDIEQNGQYTITLTAKDNGDPPLEVSQENKLIFVSARGPEFDINDWEIWVKENKTGLDYWTVIPAAFDKINDDGSNTVPIYYFIDNKIGDFEYFTLDKTTRNLTVAQELDREVQSEMMISVITTADSDGPPRDPRSKAVLNISVIVLDENDNAPVFKSHLYSGGVAVEDVLDKVILTVEATDVDLNDTIRYSLVENSLSTTDSSIATVENPFFLDTFTGNLLLKFSATSNMAGFFKFEIAAYDAAEHSDRTTIQIYIISQSNRVVFTFRNNAALVSQEKLFVIDVFSKTFKYICNVDDIKSSVDSNNHVMDNVTTLTTHFIDSKDNLPIAADAIILASSDLQTVTNLKANLQARGLYLSDVPTGSIPADSNNEDRTFWTLLSLTIIFGISTIALFVIHVIRTKQLTQRLDKMAVDWKTGEDDFGKEKNGIVPTTNQFAMAGSNPIWNSSKKAEDFGDNVSYRSGDSDLIGIEDNPDFGYVNTAFVTEKSADINQLDNAMRISQQPPVFSFDSTYNNGRSHEDKC</sequence>
<feature type="domain" description="Cadherin" evidence="8">
    <location>
        <begin position="1198"/>
        <end position="1293"/>
    </location>
</feature>
<dbReference type="PANTHER" id="PTHR24027:SF438">
    <property type="entry name" value="CADHERIN 23"/>
    <property type="match status" value="1"/>
</dbReference>
<evidence type="ECO:0000313" key="11">
    <source>
        <dbReference type="EMBL" id="JAG83550.1"/>
    </source>
</evidence>
<gene>
    <name evidence="10" type="primary">Cdh23_4</name>
    <name evidence="11" type="synonym">Cdh23_0</name>
    <name evidence="9" type="synonym">Cdh23_1</name>
    <name evidence="13" type="synonym">LOC105271634</name>
    <name evidence="11" type="ORF">g.31939</name>
    <name evidence="10" type="ORF">g.31942</name>
    <name evidence="9" type="ORF">g.31948</name>
</gene>
<feature type="domain" description="Cadherin" evidence="8">
    <location>
        <begin position="1090"/>
        <end position="1178"/>
    </location>
</feature>
<dbReference type="Gene3D" id="2.60.40.60">
    <property type="entry name" value="Cadherins"/>
    <property type="match status" value="11"/>
</dbReference>
<dbReference type="Pfam" id="PF00028">
    <property type="entry name" value="Cadherin"/>
    <property type="match status" value="2"/>
</dbReference>
<feature type="chain" id="PRO_5007394663" evidence="7">
    <location>
        <begin position="25"/>
        <end position="1661"/>
    </location>
</feature>
<dbReference type="PROSITE" id="PS50268">
    <property type="entry name" value="CADHERIN_2"/>
    <property type="match status" value="11"/>
</dbReference>
<dbReference type="CDD" id="cd11304">
    <property type="entry name" value="Cadherin_repeat"/>
    <property type="match status" value="8"/>
</dbReference>
<feature type="domain" description="Cadherin" evidence="8">
    <location>
        <begin position="712"/>
        <end position="817"/>
    </location>
</feature>
<keyword evidence="12" id="KW-1185">Reference proteome</keyword>
<keyword evidence="3 5" id="KW-0106">Calcium</keyword>
<dbReference type="GO" id="GO:0045296">
    <property type="term" value="F:cadherin binding"/>
    <property type="evidence" value="ECO:0007669"/>
    <property type="project" value="TreeGrafter"/>
</dbReference>
<dbReference type="EMBL" id="GBYB01013783">
    <property type="protein sequence ID" value="JAG83550.1"/>
    <property type="molecule type" value="Transcribed_RNA"/>
</dbReference>
<feature type="domain" description="Cadherin" evidence="8">
    <location>
        <begin position="820"/>
        <end position="938"/>
    </location>
</feature>
<organism evidence="10">
    <name type="scientific">Fopius arisanus</name>
    <dbReference type="NCBI Taxonomy" id="64838"/>
    <lineage>
        <taxon>Eukaryota</taxon>
        <taxon>Metazoa</taxon>
        <taxon>Ecdysozoa</taxon>
        <taxon>Arthropoda</taxon>
        <taxon>Hexapoda</taxon>
        <taxon>Insecta</taxon>
        <taxon>Pterygota</taxon>
        <taxon>Neoptera</taxon>
        <taxon>Endopterygota</taxon>
        <taxon>Hymenoptera</taxon>
        <taxon>Apocrita</taxon>
        <taxon>Ichneumonoidea</taxon>
        <taxon>Braconidae</taxon>
        <taxon>Opiinae</taxon>
        <taxon>Fopius</taxon>
    </lineage>
</organism>